<name>A0A1Z1MG69_9FLOR</name>
<feature type="binding site" evidence="10">
    <location>
        <position position="319"/>
    </location>
    <ligand>
        <name>L-glutamine</name>
        <dbReference type="ChEBI" id="CHEBI:58359"/>
    </ligand>
</feature>
<dbReference type="PRINTS" id="PR00099">
    <property type="entry name" value="CPSGATASE"/>
</dbReference>
<comment type="subunit">
    <text evidence="10">Composed of two chains; the small (or glutamine) chain promotes the hydrolysis of glutamine to ammonia, which is used by the large (or ammonia) chain to synthesize carbamoyl phosphate. Tetramer of heterodimers (alpha,beta)4.</text>
</comment>
<feature type="domain" description="Carbamoyl-phosphate synthase small subunit N-terminal" evidence="11">
    <location>
        <begin position="6"/>
        <end position="136"/>
    </location>
</feature>
<comment type="catalytic activity">
    <reaction evidence="9 10">
        <text>L-glutamine + H2O = L-glutamate + NH4(+)</text>
        <dbReference type="Rhea" id="RHEA:15889"/>
        <dbReference type="ChEBI" id="CHEBI:15377"/>
        <dbReference type="ChEBI" id="CHEBI:28938"/>
        <dbReference type="ChEBI" id="CHEBI:29985"/>
        <dbReference type="ChEBI" id="CHEBI:58359"/>
    </reaction>
</comment>
<keyword evidence="12" id="KW-0934">Plastid</keyword>
<dbReference type="InterPro" id="IPR002474">
    <property type="entry name" value="CarbamoylP_synth_ssu_N"/>
</dbReference>
<evidence type="ECO:0000259" key="11">
    <source>
        <dbReference type="SMART" id="SM01097"/>
    </source>
</evidence>
<dbReference type="CDD" id="cd01744">
    <property type="entry name" value="GATase1_CPSase"/>
    <property type="match status" value="1"/>
</dbReference>
<feature type="binding site" evidence="10">
    <location>
        <position position="281"/>
    </location>
    <ligand>
        <name>L-glutamine</name>
        <dbReference type="ChEBI" id="CHEBI:58359"/>
    </ligand>
</feature>
<dbReference type="GO" id="GO:0006526">
    <property type="term" value="P:L-arginine biosynthetic process"/>
    <property type="evidence" value="ECO:0007669"/>
    <property type="project" value="UniProtKB-UniRule"/>
</dbReference>
<dbReference type="InterPro" id="IPR006274">
    <property type="entry name" value="CarbamoylP_synth_ssu"/>
</dbReference>
<keyword evidence="10" id="KW-0055">Arginine biosynthesis</keyword>
<dbReference type="PANTHER" id="PTHR43418">
    <property type="entry name" value="MULTIFUNCTIONAL TRYPTOPHAN BIOSYNTHESIS PROTEIN-RELATED"/>
    <property type="match status" value="1"/>
</dbReference>
<comment type="subcellular location">
    <subcellularLocation>
        <location evidence="10">Plastid</location>
        <location evidence="10">Chloroplast</location>
    </subcellularLocation>
</comment>
<comment type="subunit">
    <text evidence="7">Heterodimer composed of 2 chains; the small (or glutamine) chain promotes the hydrolysis of glutamine to ammonia, which is used by the large (or ammonia) chain to synthesize carbamoyl phosphate.</text>
</comment>
<keyword evidence="6 10" id="KW-0315">Glutamine amidotransferase</keyword>
<evidence type="ECO:0000256" key="1">
    <source>
        <dbReference type="ARBA" id="ARBA00005077"/>
    </source>
</evidence>
<dbReference type="GO" id="GO:0005524">
    <property type="term" value="F:ATP binding"/>
    <property type="evidence" value="ECO:0007669"/>
    <property type="project" value="UniProtKB-UniRule"/>
</dbReference>
<gene>
    <name evidence="10 12" type="primary">carA</name>
</gene>
<evidence type="ECO:0000256" key="4">
    <source>
        <dbReference type="ARBA" id="ARBA00022741"/>
    </source>
</evidence>
<dbReference type="Gene3D" id="3.50.30.20">
    <property type="entry name" value="Carbamoyl-phosphate synthase small subunit, N-terminal domain"/>
    <property type="match status" value="1"/>
</dbReference>
<evidence type="ECO:0000256" key="10">
    <source>
        <dbReference type="HAMAP-Rule" id="MF_01209"/>
    </source>
</evidence>
<dbReference type="SMART" id="SM01097">
    <property type="entry name" value="CPSase_sm_chain"/>
    <property type="match status" value="1"/>
</dbReference>
<evidence type="ECO:0000256" key="8">
    <source>
        <dbReference type="ARBA" id="ARBA00048816"/>
    </source>
</evidence>
<feature type="binding site" evidence="10">
    <location>
        <position position="320"/>
    </location>
    <ligand>
        <name>L-glutamine</name>
        <dbReference type="ChEBI" id="CHEBI:58359"/>
    </ligand>
</feature>
<feature type="active site" evidence="10">
    <location>
        <position position="364"/>
    </location>
</feature>
<keyword evidence="10" id="KW-0028">Amino-acid biosynthesis</keyword>
<dbReference type="GO" id="GO:0009507">
    <property type="term" value="C:chloroplast"/>
    <property type="evidence" value="ECO:0007669"/>
    <property type="project" value="UniProtKB-SubCell"/>
</dbReference>
<feature type="region of interest" description="CPSase" evidence="10">
    <location>
        <begin position="1"/>
        <end position="199"/>
    </location>
</feature>
<geneLocation type="chloroplast" evidence="12"/>
<evidence type="ECO:0000256" key="5">
    <source>
        <dbReference type="ARBA" id="ARBA00022840"/>
    </source>
</evidence>
<dbReference type="Pfam" id="PF00117">
    <property type="entry name" value="GATase"/>
    <property type="match status" value="1"/>
</dbReference>
<feature type="binding site" evidence="10">
    <location>
        <position position="248"/>
    </location>
    <ligand>
        <name>L-glutamine</name>
        <dbReference type="ChEBI" id="CHEBI:58359"/>
    </ligand>
</feature>
<organism evidence="12">
    <name type="scientific">Polysiphonia sertularioides</name>
    <dbReference type="NCBI Taxonomy" id="945028"/>
    <lineage>
        <taxon>Eukaryota</taxon>
        <taxon>Rhodophyta</taxon>
        <taxon>Florideophyceae</taxon>
        <taxon>Rhodymeniophycidae</taxon>
        <taxon>Ceramiales</taxon>
        <taxon>Rhodomelaceae</taxon>
        <taxon>Polysiphonioideae</taxon>
        <taxon>Polysiphonia</taxon>
    </lineage>
</organism>
<evidence type="ECO:0000256" key="6">
    <source>
        <dbReference type="ARBA" id="ARBA00022962"/>
    </source>
</evidence>
<evidence type="ECO:0000256" key="7">
    <source>
        <dbReference type="ARBA" id="ARBA00044031"/>
    </source>
</evidence>
<dbReference type="InterPro" id="IPR036480">
    <property type="entry name" value="CarbP_synth_ssu_N_sf"/>
</dbReference>
<dbReference type="UniPathway" id="UPA00068">
    <property type="reaction ID" value="UER00171"/>
</dbReference>
<evidence type="ECO:0000256" key="2">
    <source>
        <dbReference type="ARBA" id="ARBA00007800"/>
    </source>
</evidence>
<dbReference type="GO" id="GO:0004359">
    <property type="term" value="F:glutaminase activity"/>
    <property type="evidence" value="ECO:0007669"/>
    <property type="project" value="RHEA"/>
</dbReference>
<keyword evidence="3 10" id="KW-0436">Ligase</keyword>
<feature type="binding site" evidence="10">
    <location>
        <position position="317"/>
    </location>
    <ligand>
        <name>L-glutamine</name>
        <dbReference type="ChEBI" id="CHEBI:58359"/>
    </ligand>
</feature>
<comment type="function">
    <text evidence="10">Small subunit of the glutamine-dependent carbamoyl phosphate synthetase (CPSase). CPSase catalyzes the formation of carbamoyl phosphate from the ammonia moiety of glutamine, carbonate, and phosphate donated by ATP, constituting the first step of 2 biosynthetic pathways, one leading to arginine and/or urea and the other to pyrimidine nucleotides. The small subunit (glutamine amidotransferase) binds and cleaves glutamine to supply the large subunit with the substrate ammonia.</text>
</comment>
<dbReference type="GO" id="GO:0006207">
    <property type="term" value="P:'de novo' pyrimidine nucleobase biosynthetic process"/>
    <property type="evidence" value="ECO:0007669"/>
    <property type="project" value="InterPro"/>
</dbReference>
<keyword evidence="5 10" id="KW-0067">ATP-binding</keyword>
<comment type="similarity">
    <text evidence="2 10">Belongs to the CarA family.</text>
</comment>
<proteinExistence type="inferred from homology"/>
<dbReference type="SUPFAM" id="SSF52021">
    <property type="entry name" value="Carbamoyl phosphate synthetase, small subunit N-terminal domain"/>
    <property type="match status" value="1"/>
</dbReference>
<evidence type="ECO:0000313" key="12">
    <source>
        <dbReference type="EMBL" id="ARW64889.1"/>
    </source>
</evidence>
<keyword evidence="4 10" id="KW-0547">Nucleotide-binding</keyword>
<keyword evidence="12" id="KW-0150">Chloroplast</keyword>
<reference evidence="12" key="1">
    <citation type="journal article" date="2017" name="J. Phycol.">
        <title>Analysis of chloroplast genomes and a supermatrix inform reclassification of the Rhodomelaceae (Rhodophyta).</title>
        <authorList>
            <person name="Diaz-Tapia P."/>
            <person name="Maggs C.A."/>
            <person name="West J.A."/>
            <person name="Verbruggen H."/>
        </authorList>
    </citation>
    <scope>NUCLEOTIDE SEQUENCE</scope>
    <source>
        <strain evidence="12">PD0001</strain>
    </source>
</reference>
<dbReference type="NCBIfam" id="NF009475">
    <property type="entry name" value="PRK12838.1"/>
    <property type="match status" value="1"/>
</dbReference>
<dbReference type="UniPathway" id="UPA00070">
    <property type="reaction ID" value="UER00115"/>
</dbReference>
<dbReference type="HAMAP" id="MF_01209">
    <property type="entry name" value="CPSase_S_chain"/>
    <property type="match status" value="1"/>
</dbReference>
<comment type="pathway">
    <text evidence="10">Pyrimidine metabolism; UMP biosynthesis via de novo pathway; (S)-dihydroorotate from bicarbonate: step 1/3.</text>
</comment>
<dbReference type="Gene3D" id="3.40.50.880">
    <property type="match status" value="1"/>
</dbReference>
<feature type="binding site" evidence="10">
    <location>
        <position position="50"/>
    </location>
    <ligand>
        <name>L-glutamine</name>
        <dbReference type="ChEBI" id="CHEBI:58359"/>
    </ligand>
</feature>
<dbReference type="GO" id="GO:0004088">
    <property type="term" value="F:carbamoyl-phosphate synthase (glutamine-hydrolyzing) activity"/>
    <property type="evidence" value="ECO:0007669"/>
    <property type="project" value="UniProtKB-UniRule"/>
</dbReference>
<dbReference type="AlphaFoldDB" id="A0A1Z1MG69"/>
<feature type="active site" description="Nucleophile" evidence="10">
    <location>
        <position position="277"/>
    </location>
</feature>
<dbReference type="InterPro" id="IPR050472">
    <property type="entry name" value="Anth_synth/Amidotransfase"/>
</dbReference>
<keyword evidence="10" id="KW-0665">Pyrimidine biosynthesis</keyword>
<sequence>MSYKLYPAILQLQDGTLYKGWSFFELSTFSGEIVFNTGMTGYQEILSDLSYSGQMVVFTYPEIGNTGLNKQDNESNFIAVKALIAKNISSYSSNWRSNISLKQYIINKKIPHIVGLDTRSLTKHLRLSGSMSCILCSSILSNTVNQSSFVDLNSIDIIRKITTRYNYVRSSLKNSLIICKSLSYLHDYNLTVGQKTKNYKVAIMDFGIKFNIVRNLLSMGCEINIFPATSHYSSVLKYSPDGILLSNGPGDPSIASYAVNTVKKLIKFGSVPIFGICMGHQIINIALGADTFKLNFGHRGLNHPSGFLNYSEITSQNHGFVLNNDLKLSSGFLHLSSFNYFNLNDLTIAATFSNTCPFFSVQYHPEASPGPNDSQYLFKVFIELISLLKTSEKLI</sequence>
<dbReference type="EC" id="6.3.5.5" evidence="10"/>
<dbReference type="Pfam" id="PF00988">
    <property type="entry name" value="CPSase_sm_chain"/>
    <property type="match status" value="1"/>
</dbReference>
<accession>A0A1Z1MG69</accession>
<comment type="catalytic activity">
    <reaction evidence="8 10">
        <text>hydrogencarbonate + L-glutamine + 2 ATP + H2O = carbamoyl phosphate + L-glutamate + 2 ADP + phosphate + 2 H(+)</text>
        <dbReference type="Rhea" id="RHEA:18633"/>
        <dbReference type="ChEBI" id="CHEBI:15377"/>
        <dbReference type="ChEBI" id="CHEBI:15378"/>
        <dbReference type="ChEBI" id="CHEBI:17544"/>
        <dbReference type="ChEBI" id="CHEBI:29985"/>
        <dbReference type="ChEBI" id="CHEBI:30616"/>
        <dbReference type="ChEBI" id="CHEBI:43474"/>
        <dbReference type="ChEBI" id="CHEBI:58228"/>
        <dbReference type="ChEBI" id="CHEBI:58359"/>
        <dbReference type="ChEBI" id="CHEBI:456216"/>
        <dbReference type="EC" id="6.3.5.5"/>
    </reaction>
</comment>
<evidence type="ECO:0000256" key="3">
    <source>
        <dbReference type="ARBA" id="ARBA00022598"/>
    </source>
</evidence>
<feature type="binding site" evidence="10">
    <location>
        <position position="278"/>
    </location>
    <ligand>
        <name>L-glutamine</name>
        <dbReference type="ChEBI" id="CHEBI:58359"/>
    </ligand>
</feature>
<feature type="binding site" evidence="10">
    <location>
        <position position="250"/>
    </location>
    <ligand>
        <name>L-glutamine</name>
        <dbReference type="ChEBI" id="CHEBI:58359"/>
    </ligand>
</feature>
<dbReference type="InterPro" id="IPR035686">
    <property type="entry name" value="CPSase_GATase1"/>
</dbReference>
<dbReference type="EMBL" id="MF101435">
    <property type="protein sequence ID" value="ARW64889.1"/>
    <property type="molecule type" value="Genomic_DNA"/>
</dbReference>
<dbReference type="PRINTS" id="PR00096">
    <property type="entry name" value="GATASE"/>
</dbReference>
<dbReference type="InterPro" id="IPR017926">
    <property type="entry name" value="GATASE"/>
</dbReference>
<dbReference type="NCBIfam" id="TIGR01368">
    <property type="entry name" value="CPSaseIIsmall"/>
    <property type="match status" value="1"/>
</dbReference>
<comment type="pathway">
    <text evidence="1 10">Amino-acid biosynthesis; L-arginine biosynthesis; carbamoyl phosphate from bicarbonate: step 1/1.</text>
</comment>
<dbReference type="GO" id="GO:0044205">
    <property type="term" value="P:'de novo' UMP biosynthetic process"/>
    <property type="evidence" value="ECO:0007669"/>
    <property type="project" value="UniProtKB-UniRule"/>
</dbReference>
<dbReference type="PANTHER" id="PTHR43418:SF7">
    <property type="entry name" value="CARBAMOYL-PHOSPHATE SYNTHASE SMALL CHAIN"/>
    <property type="match status" value="1"/>
</dbReference>
<dbReference type="PROSITE" id="PS51273">
    <property type="entry name" value="GATASE_TYPE_1"/>
    <property type="match status" value="1"/>
</dbReference>
<feature type="active site" evidence="10">
    <location>
        <position position="366"/>
    </location>
</feature>
<protein>
    <recommendedName>
        <fullName evidence="10">Carbamoyl phosphate synthase small chain</fullName>
        <ecNumber evidence="10">6.3.5.5</ecNumber>
    </recommendedName>
    <alternativeName>
        <fullName evidence="10">Carbamoyl phosphate synthetase glutamine chain</fullName>
    </alternativeName>
</protein>
<dbReference type="InterPro" id="IPR029062">
    <property type="entry name" value="Class_I_gatase-like"/>
</dbReference>
<dbReference type="SUPFAM" id="SSF52317">
    <property type="entry name" value="Class I glutamine amidotransferase-like"/>
    <property type="match status" value="1"/>
</dbReference>
<dbReference type="GO" id="GO:0006541">
    <property type="term" value="P:glutamine metabolic process"/>
    <property type="evidence" value="ECO:0007669"/>
    <property type="project" value="InterPro"/>
</dbReference>
<evidence type="ECO:0000256" key="9">
    <source>
        <dbReference type="ARBA" id="ARBA00049285"/>
    </source>
</evidence>
<dbReference type="PRINTS" id="PR00097">
    <property type="entry name" value="ANTSNTHASEII"/>
</dbReference>